<feature type="compositionally biased region" description="Low complexity" evidence="5">
    <location>
        <begin position="220"/>
        <end position="233"/>
    </location>
</feature>
<dbReference type="OrthoDB" id="60033at2759"/>
<dbReference type="SMART" id="SM00415">
    <property type="entry name" value="HSF"/>
    <property type="match status" value="1"/>
</dbReference>
<comment type="subcellular location">
    <subcellularLocation>
        <location evidence="1">Nucleus</location>
    </subcellularLocation>
</comment>
<dbReference type="EMBL" id="BRXY01000320">
    <property type="protein sequence ID" value="GMH86806.1"/>
    <property type="molecule type" value="Genomic_DNA"/>
</dbReference>
<accession>A0A9W7BDZ5</accession>
<dbReference type="GO" id="GO:0003700">
    <property type="term" value="F:DNA-binding transcription factor activity"/>
    <property type="evidence" value="ECO:0007669"/>
    <property type="project" value="InterPro"/>
</dbReference>
<organism evidence="7 8">
    <name type="scientific">Triparma strigata</name>
    <dbReference type="NCBI Taxonomy" id="1606541"/>
    <lineage>
        <taxon>Eukaryota</taxon>
        <taxon>Sar</taxon>
        <taxon>Stramenopiles</taxon>
        <taxon>Ochrophyta</taxon>
        <taxon>Bolidophyceae</taxon>
        <taxon>Parmales</taxon>
        <taxon>Triparmaceae</taxon>
        <taxon>Triparma</taxon>
    </lineage>
</organism>
<feature type="region of interest" description="Disordered" evidence="5">
    <location>
        <begin position="204"/>
        <end position="237"/>
    </location>
</feature>
<evidence type="ECO:0000313" key="7">
    <source>
        <dbReference type="EMBL" id="GMH86806.1"/>
    </source>
</evidence>
<feature type="compositionally biased region" description="Polar residues" evidence="5">
    <location>
        <begin position="336"/>
        <end position="345"/>
    </location>
</feature>
<sequence length="359" mass="39771">MFGQFPFYNFGGNGANGGQRNDKKTPQGRPPMAATKAPMPVIDETYHDHLHDDIEDDEAFRRKNTGGVTNPFPEKLMEMLAEADPVYIGWLSHGRGFKIRDQKGFVDNVMQLHFKHTKITSFQRQLNLYGFRRLTRGPDTGAYFHEYFLRDMPRLCVRMRRQKIKGTGHKPHHDIEKEPDFYRMEPVGPMTKEQQQEFADIAGGTKLTEGGGASNDRGRGNSNGSMMSDDSGMLPPPPSLSQRLSGSFGGGRLTRTISTMLRRVSSLGSEGWDEQPPDSLDEEIAVDFDEIFKGDGSGDAGELGGTSSSHVKETAQNLINFSGNSTTSTQSMLINSTDGFQTSDRSMNDMGGSSGRRKI</sequence>
<dbReference type="GO" id="GO:0043565">
    <property type="term" value="F:sequence-specific DNA binding"/>
    <property type="evidence" value="ECO:0007669"/>
    <property type="project" value="InterPro"/>
</dbReference>
<dbReference type="Proteomes" id="UP001165085">
    <property type="component" value="Unassembled WGS sequence"/>
</dbReference>
<evidence type="ECO:0000256" key="5">
    <source>
        <dbReference type="SAM" id="MobiDB-lite"/>
    </source>
</evidence>
<dbReference type="InterPro" id="IPR036388">
    <property type="entry name" value="WH-like_DNA-bd_sf"/>
</dbReference>
<feature type="region of interest" description="Disordered" evidence="5">
    <location>
        <begin position="11"/>
        <end position="35"/>
    </location>
</feature>
<evidence type="ECO:0000256" key="3">
    <source>
        <dbReference type="ARBA" id="ARBA00023242"/>
    </source>
</evidence>
<dbReference type="SUPFAM" id="SSF46785">
    <property type="entry name" value="Winged helix' DNA-binding domain"/>
    <property type="match status" value="1"/>
</dbReference>
<dbReference type="PANTHER" id="PTHR10015:SF206">
    <property type="entry name" value="HSF-TYPE DNA-BINDING DOMAIN-CONTAINING PROTEIN"/>
    <property type="match status" value="1"/>
</dbReference>
<dbReference type="InterPro" id="IPR036390">
    <property type="entry name" value="WH_DNA-bd_sf"/>
</dbReference>
<keyword evidence="2" id="KW-0238">DNA-binding</keyword>
<dbReference type="Pfam" id="PF00447">
    <property type="entry name" value="HSF_DNA-bind"/>
    <property type="match status" value="1"/>
</dbReference>
<evidence type="ECO:0000256" key="4">
    <source>
        <dbReference type="RuleBase" id="RU004020"/>
    </source>
</evidence>
<gene>
    <name evidence="7" type="ORF">TrST_g12232</name>
</gene>
<keyword evidence="8" id="KW-1185">Reference proteome</keyword>
<keyword evidence="3" id="KW-0539">Nucleus</keyword>
<name>A0A9W7BDZ5_9STRA</name>
<dbReference type="FunFam" id="1.10.10.10:FF:000479">
    <property type="entry name" value="Predicted protein"/>
    <property type="match status" value="1"/>
</dbReference>
<dbReference type="Gene3D" id="1.10.10.10">
    <property type="entry name" value="Winged helix-like DNA-binding domain superfamily/Winged helix DNA-binding domain"/>
    <property type="match status" value="1"/>
</dbReference>
<feature type="domain" description="HSF-type DNA-binding" evidence="6">
    <location>
        <begin position="68"/>
        <end position="162"/>
    </location>
</feature>
<protein>
    <recommendedName>
        <fullName evidence="6">HSF-type DNA-binding domain-containing protein</fullName>
    </recommendedName>
</protein>
<reference evidence="8" key="1">
    <citation type="journal article" date="2023" name="Commun. Biol.">
        <title>Genome analysis of Parmales, the sister group of diatoms, reveals the evolutionary specialization of diatoms from phago-mixotrophs to photoautotrophs.</title>
        <authorList>
            <person name="Ban H."/>
            <person name="Sato S."/>
            <person name="Yoshikawa S."/>
            <person name="Yamada K."/>
            <person name="Nakamura Y."/>
            <person name="Ichinomiya M."/>
            <person name="Sato N."/>
            <person name="Blanc-Mathieu R."/>
            <person name="Endo H."/>
            <person name="Kuwata A."/>
            <person name="Ogata H."/>
        </authorList>
    </citation>
    <scope>NUCLEOTIDE SEQUENCE [LARGE SCALE GENOMIC DNA]</scope>
    <source>
        <strain evidence="8">NIES 3701</strain>
    </source>
</reference>
<evidence type="ECO:0000259" key="6">
    <source>
        <dbReference type="SMART" id="SM00415"/>
    </source>
</evidence>
<dbReference type="GO" id="GO:0005634">
    <property type="term" value="C:nucleus"/>
    <property type="evidence" value="ECO:0007669"/>
    <property type="project" value="UniProtKB-SubCell"/>
</dbReference>
<dbReference type="PANTHER" id="PTHR10015">
    <property type="entry name" value="HEAT SHOCK TRANSCRIPTION FACTOR"/>
    <property type="match status" value="1"/>
</dbReference>
<dbReference type="AlphaFoldDB" id="A0A9W7BDZ5"/>
<comment type="similarity">
    <text evidence="4">Belongs to the HSF family.</text>
</comment>
<dbReference type="InterPro" id="IPR000232">
    <property type="entry name" value="HSF_DNA-bd"/>
</dbReference>
<comment type="caution">
    <text evidence="7">The sequence shown here is derived from an EMBL/GenBank/DDBJ whole genome shotgun (WGS) entry which is preliminary data.</text>
</comment>
<proteinExistence type="inferred from homology"/>
<evidence type="ECO:0000256" key="2">
    <source>
        <dbReference type="ARBA" id="ARBA00023125"/>
    </source>
</evidence>
<evidence type="ECO:0000313" key="8">
    <source>
        <dbReference type="Proteomes" id="UP001165085"/>
    </source>
</evidence>
<feature type="region of interest" description="Disordered" evidence="5">
    <location>
        <begin position="336"/>
        <end position="359"/>
    </location>
</feature>
<evidence type="ECO:0000256" key="1">
    <source>
        <dbReference type="ARBA" id="ARBA00004123"/>
    </source>
</evidence>